<feature type="region of interest" description="Disordered" evidence="1">
    <location>
        <begin position="120"/>
        <end position="149"/>
    </location>
</feature>
<keyword evidence="2" id="KW-0812">Transmembrane</keyword>
<evidence type="ECO:0008006" key="5">
    <source>
        <dbReference type="Google" id="ProtNLM"/>
    </source>
</evidence>
<protein>
    <recommendedName>
        <fullName evidence="5">Outer membrane protein beta-barrel domain-containing protein</fullName>
    </recommendedName>
</protein>
<reference evidence="4" key="1">
    <citation type="submission" date="2016-10" db="EMBL/GenBank/DDBJ databases">
        <authorList>
            <person name="Varghese N."/>
            <person name="Submissions S."/>
        </authorList>
    </citation>
    <scope>NUCLEOTIDE SEQUENCE [LARGE SCALE GENOMIC DNA]</scope>
    <source>
        <strain evidence="4">DSM 15719</strain>
    </source>
</reference>
<feature type="compositionally biased region" description="Polar residues" evidence="1">
    <location>
        <begin position="124"/>
        <end position="149"/>
    </location>
</feature>
<evidence type="ECO:0000256" key="2">
    <source>
        <dbReference type="SAM" id="Phobius"/>
    </source>
</evidence>
<feature type="transmembrane region" description="Helical" evidence="2">
    <location>
        <begin position="46"/>
        <end position="64"/>
    </location>
</feature>
<organism evidence="3 4">
    <name type="scientific">Flavobacterium frigoris</name>
    <dbReference type="NCBI Taxonomy" id="229204"/>
    <lineage>
        <taxon>Bacteria</taxon>
        <taxon>Pseudomonadati</taxon>
        <taxon>Bacteroidota</taxon>
        <taxon>Flavobacteriia</taxon>
        <taxon>Flavobacteriales</taxon>
        <taxon>Flavobacteriaceae</taxon>
        <taxon>Flavobacterium</taxon>
    </lineage>
</organism>
<accession>A0A1H9HFD7</accession>
<keyword evidence="2" id="KW-0472">Membrane</keyword>
<dbReference type="EMBL" id="FOFZ01000003">
    <property type="protein sequence ID" value="SEQ61040.1"/>
    <property type="molecule type" value="Genomic_DNA"/>
</dbReference>
<dbReference type="OrthoDB" id="1113942at2"/>
<dbReference type="RefSeq" id="WP_074722304.1">
    <property type="nucleotide sequence ID" value="NZ_CBCRVS010000010.1"/>
</dbReference>
<evidence type="ECO:0000256" key="1">
    <source>
        <dbReference type="SAM" id="MobiDB-lite"/>
    </source>
</evidence>
<keyword evidence="2" id="KW-1133">Transmembrane helix</keyword>
<keyword evidence="4" id="KW-1185">Reference proteome</keyword>
<proteinExistence type="predicted"/>
<evidence type="ECO:0000313" key="4">
    <source>
        <dbReference type="Proteomes" id="UP000183658"/>
    </source>
</evidence>
<dbReference type="Proteomes" id="UP000183658">
    <property type="component" value="Unassembled WGS sequence"/>
</dbReference>
<name>A0A1H9HFD7_FLAFI</name>
<dbReference type="AlphaFoldDB" id="A0A1H9HFD7"/>
<evidence type="ECO:0000313" key="3">
    <source>
        <dbReference type="EMBL" id="SEQ61040.1"/>
    </source>
</evidence>
<gene>
    <name evidence="3" type="ORF">SAMN05444355_103122</name>
</gene>
<sequence length="483" mass="54492">MKNKKNIDRLFQERFKDFETEPNDQTWLNIQTALQEEKKERRIVPIWFKYAGIAVVLFPALFALNTNLKKTNLPINIIVLEQETTTIPNSNVDSNTTKNTEGINKNYQRKTNQIVITNDKISKSNRTNTDQLSTKTKSKNNSTEAKYQNSTAVYQKEYSRPLKENKLVRDKLNTDEALVERNNTKNLIIEESVLNKNNTTILLKDKQGSKVVQTNAEKLESPISTVPNELEELLKEKEDKKELKVATIHKKKWKLVPNVAAMYLNTNSSGSAIDPQLSQNNKTAGSGFSYGVGINYALSNKFALRSGINSFSVGYNTNDVSYAAGLNSNSLANLKYTANNAIEIQNQDNLNSLISFEKNLQKTSSGSINQKMGYYEVPLEISYAILDKKIGINIIGGVSTLFLKENEIALVSPEANFKLGEATNLNSIHFSTNFGMGFKYQFAKSFQLNFEPILKYQLNTYSNKTGNFKPIIIGLYSGIIYHF</sequence>